<evidence type="ECO:0000313" key="1">
    <source>
        <dbReference type="EMBL" id="ANH82897.1"/>
    </source>
</evidence>
<dbReference type="EMBL" id="CP015772">
    <property type="protein sequence ID" value="ANH82897.1"/>
    <property type="molecule type" value="Genomic_DNA"/>
</dbReference>
<proteinExistence type="predicted"/>
<sequence>MRFIFPGTRHGEETQKLFDCHTASNKKDFFKMTKNDCHSEALIKALPLCLLKQQFFNRHPGLLPQ</sequence>
<name>A0A1A9I5E0_9BACT</name>
<dbReference type="AlphaFoldDB" id="A0A1A9I5E0"/>
<accession>A0A1A9I5E0</accession>
<dbReference type="KEGG" id="nia:A8C56_19590"/>
<gene>
    <name evidence="1" type="ORF">A8C56_19590</name>
</gene>
<evidence type="ECO:0000313" key="2">
    <source>
        <dbReference type="Proteomes" id="UP000077667"/>
    </source>
</evidence>
<reference evidence="1 2" key="1">
    <citation type="submission" date="2016-05" db="EMBL/GenBank/DDBJ databases">
        <title>Niabella ginsenosidivorans BS26 whole genome sequencing.</title>
        <authorList>
            <person name="Im W.T."/>
            <person name="Siddiqi M.Z."/>
        </authorList>
    </citation>
    <scope>NUCLEOTIDE SEQUENCE [LARGE SCALE GENOMIC DNA]</scope>
    <source>
        <strain evidence="1 2">BS26</strain>
    </source>
</reference>
<dbReference type="Proteomes" id="UP000077667">
    <property type="component" value="Chromosome"/>
</dbReference>
<keyword evidence="2" id="KW-1185">Reference proteome</keyword>
<organism evidence="1 2">
    <name type="scientific">Niabella ginsenosidivorans</name>
    <dbReference type="NCBI Taxonomy" id="1176587"/>
    <lineage>
        <taxon>Bacteria</taxon>
        <taxon>Pseudomonadati</taxon>
        <taxon>Bacteroidota</taxon>
        <taxon>Chitinophagia</taxon>
        <taxon>Chitinophagales</taxon>
        <taxon>Chitinophagaceae</taxon>
        <taxon>Niabella</taxon>
    </lineage>
</organism>
<protein>
    <submittedName>
        <fullName evidence="1">Uncharacterized protein</fullName>
    </submittedName>
</protein>